<accession>A0A7W9BDL4</accession>
<evidence type="ECO:0000313" key="5">
    <source>
        <dbReference type="Proteomes" id="UP000546200"/>
    </source>
</evidence>
<feature type="signal peptide" evidence="2">
    <location>
        <begin position="1"/>
        <end position="20"/>
    </location>
</feature>
<dbReference type="InterPro" id="IPR004360">
    <property type="entry name" value="Glyas_Fos-R_dOase_dom"/>
</dbReference>
<dbReference type="Pfam" id="PF13669">
    <property type="entry name" value="Glyoxalase_4"/>
    <property type="match status" value="1"/>
</dbReference>
<dbReference type="PANTHER" id="PTHR43048:SF3">
    <property type="entry name" value="METHYLMALONYL-COA EPIMERASE, MITOCHONDRIAL"/>
    <property type="match status" value="1"/>
</dbReference>
<keyword evidence="1" id="KW-0479">Metal-binding</keyword>
<dbReference type="Proteomes" id="UP000546200">
    <property type="component" value="Unassembled WGS sequence"/>
</dbReference>
<dbReference type="GO" id="GO:0004493">
    <property type="term" value="F:methylmalonyl-CoA epimerase activity"/>
    <property type="evidence" value="ECO:0007669"/>
    <property type="project" value="TreeGrafter"/>
</dbReference>
<dbReference type="GO" id="GO:0016829">
    <property type="term" value="F:lyase activity"/>
    <property type="evidence" value="ECO:0007669"/>
    <property type="project" value="UniProtKB-KW"/>
</dbReference>
<keyword evidence="4" id="KW-0456">Lyase</keyword>
<dbReference type="InterPro" id="IPR037523">
    <property type="entry name" value="VOC_core"/>
</dbReference>
<dbReference type="SUPFAM" id="SSF54593">
    <property type="entry name" value="Glyoxalase/Bleomycin resistance protein/Dihydroxybiphenyl dioxygenase"/>
    <property type="match status" value="2"/>
</dbReference>
<reference evidence="4 5" key="1">
    <citation type="submission" date="2020-08" db="EMBL/GenBank/DDBJ databases">
        <title>Genomic Encyclopedia of Type Strains, Phase IV (KMG-IV): sequencing the most valuable type-strain genomes for metagenomic binning, comparative biology and taxonomic classification.</title>
        <authorList>
            <person name="Goeker M."/>
        </authorList>
    </citation>
    <scope>NUCLEOTIDE SEQUENCE [LARGE SCALE GENOMIC DNA]</scope>
    <source>
        <strain evidence="4 5">DSM 100044</strain>
    </source>
</reference>
<sequence>MSRWKIALAATAFALVGAKAPPAVPAARPAITGISHLAVYARDLAKTDHFYTHVLGAKKGVDPENAAGARYYFSAQQFVEVLPAPAGQGPSMMAHVAYLTADAPGLRAWLAKGGMAGLGPVQRGADGEQWFALRDPEGNAVQFVQAATKDTAAVPGAISGRIIHVGYAVHDRAKQDSFYRRLLGFRPYWYGAFQPDKVDWISQQAPDGRDWLEYMMVGPGSDVPLEKVDANQLGVLNHLSLGVPNMQAAVTTLYREDRLSPRHDGPQMGLDGKWQANFYDPDGTRVELMEFQPVMKPCCSPFTADSPTN</sequence>
<keyword evidence="4" id="KW-0560">Oxidoreductase</keyword>
<keyword evidence="4" id="KW-0223">Dioxygenase</keyword>
<evidence type="ECO:0000259" key="3">
    <source>
        <dbReference type="PROSITE" id="PS51819"/>
    </source>
</evidence>
<dbReference type="Pfam" id="PF00903">
    <property type="entry name" value="Glyoxalase"/>
    <property type="match status" value="1"/>
</dbReference>
<evidence type="ECO:0000313" key="4">
    <source>
        <dbReference type="EMBL" id="MBB5715186.1"/>
    </source>
</evidence>
<keyword evidence="2" id="KW-0732">Signal</keyword>
<name>A0A7W9BDL4_9SPHN</name>
<dbReference type="GO" id="GO:0046872">
    <property type="term" value="F:metal ion binding"/>
    <property type="evidence" value="ECO:0007669"/>
    <property type="project" value="UniProtKB-KW"/>
</dbReference>
<proteinExistence type="predicted"/>
<dbReference type="InterPro" id="IPR029068">
    <property type="entry name" value="Glyas_Bleomycin-R_OHBP_Dase"/>
</dbReference>
<dbReference type="CDD" id="cd06587">
    <property type="entry name" value="VOC"/>
    <property type="match status" value="1"/>
</dbReference>
<dbReference type="EMBL" id="JACIJK010000005">
    <property type="protein sequence ID" value="MBB5715186.1"/>
    <property type="molecule type" value="Genomic_DNA"/>
</dbReference>
<comment type="caution">
    <text evidence="4">The sequence shown here is derived from an EMBL/GenBank/DDBJ whole genome shotgun (WGS) entry which is preliminary data.</text>
</comment>
<keyword evidence="5" id="KW-1185">Reference proteome</keyword>
<dbReference type="RefSeq" id="WP_184057219.1">
    <property type="nucleotide sequence ID" value="NZ_JACIJK010000005.1"/>
</dbReference>
<dbReference type="Gene3D" id="3.10.180.10">
    <property type="entry name" value="2,3-Dihydroxybiphenyl 1,2-Dioxygenase, domain 1"/>
    <property type="match status" value="2"/>
</dbReference>
<dbReference type="PANTHER" id="PTHR43048">
    <property type="entry name" value="METHYLMALONYL-COA EPIMERASE"/>
    <property type="match status" value="1"/>
</dbReference>
<feature type="chain" id="PRO_5031196678" evidence="2">
    <location>
        <begin position="21"/>
        <end position="309"/>
    </location>
</feature>
<dbReference type="AlphaFoldDB" id="A0A7W9BDL4"/>
<feature type="domain" description="VOC" evidence="3">
    <location>
        <begin position="33"/>
        <end position="146"/>
    </location>
</feature>
<feature type="domain" description="VOC" evidence="3">
    <location>
        <begin position="161"/>
        <end position="291"/>
    </location>
</feature>
<gene>
    <name evidence="4" type="ORF">FHS94_002027</name>
</gene>
<dbReference type="PROSITE" id="PS51819">
    <property type="entry name" value="VOC"/>
    <property type="match status" value="2"/>
</dbReference>
<dbReference type="InterPro" id="IPR051785">
    <property type="entry name" value="MMCE/EMCE_epimerase"/>
</dbReference>
<dbReference type="GO" id="GO:0046491">
    <property type="term" value="P:L-methylmalonyl-CoA metabolic process"/>
    <property type="evidence" value="ECO:0007669"/>
    <property type="project" value="TreeGrafter"/>
</dbReference>
<evidence type="ECO:0000256" key="1">
    <source>
        <dbReference type="ARBA" id="ARBA00022723"/>
    </source>
</evidence>
<organism evidence="4 5">
    <name type="scientific">Sphingomonas aerophila</name>
    <dbReference type="NCBI Taxonomy" id="1344948"/>
    <lineage>
        <taxon>Bacteria</taxon>
        <taxon>Pseudomonadati</taxon>
        <taxon>Pseudomonadota</taxon>
        <taxon>Alphaproteobacteria</taxon>
        <taxon>Sphingomonadales</taxon>
        <taxon>Sphingomonadaceae</taxon>
        <taxon>Sphingomonas</taxon>
    </lineage>
</organism>
<protein>
    <submittedName>
        <fullName evidence="4">Catechol 2,3-dioxygenase-like lactoylglutathione lyase family enzyme</fullName>
    </submittedName>
</protein>
<dbReference type="GO" id="GO:0051213">
    <property type="term" value="F:dioxygenase activity"/>
    <property type="evidence" value="ECO:0007669"/>
    <property type="project" value="UniProtKB-KW"/>
</dbReference>
<evidence type="ECO:0000256" key="2">
    <source>
        <dbReference type="SAM" id="SignalP"/>
    </source>
</evidence>